<gene>
    <name evidence="8" type="ORF">EV186_106361</name>
</gene>
<dbReference type="Proteomes" id="UP000295444">
    <property type="component" value="Unassembled WGS sequence"/>
</dbReference>
<dbReference type="InterPro" id="IPR000412">
    <property type="entry name" value="ABC_2_transport"/>
</dbReference>
<evidence type="ECO:0000313" key="8">
    <source>
        <dbReference type="EMBL" id="TDP93967.1"/>
    </source>
</evidence>
<dbReference type="GO" id="GO:0046677">
    <property type="term" value="P:response to antibiotic"/>
    <property type="evidence" value="ECO:0007669"/>
    <property type="project" value="UniProtKB-KW"/>
</dbReference>
<reference evidence="8 9" key="1">
    <citation type="submission" date="2019-03" db="EMBL/GenBank/DDBJ databases">
        <title>Genomic Encyclopedia of Type Strains, Phase IV (KMG-IV): sequencing the most valuable type-strain genomes for metagenomic binning, comparative biology and taxonomic classification.</title>
        <authorList>
            <person name="Goeker M."/>
        </authorList>
    </citation>
    <scope>NUCLEOTIDE SEQUENCE [LARGE SCALE GENOMIC DNA]</scope>
    <source>
        <strain evidence="8 9">DSM 45361</strain>
    </source>
</reference>
<organism evidence="8 9">
    <name type="scientific">Labedaea rhizosphaerae</name>
    <dbReference type="NCBI Taxonomy" id="598644"/>
    <lineage>
        <taxon>Bacteria</taxon>
        <taxon>Bacillati</taxon>
        <taxon>Actinomycetota</taxon>
        <taxon>Actinomycetes</taxon>
        <taxon>Pseudonocardiales</taxon>
        <taxon>Pseudonocardiaceae</taxon>
        <taxon>Labedaea</taxon>
    </lineage>
</organism>
<dbReference type="PANTHER" id="PTHR43229">
    <property type="entry name" value="NODULATION PROTEIN J"/>
    <property type="match status" value="1"/>
</dbReference>
<keyword evidence="9" id="KW-1185">Reference proteome</keyword>
<dbReference type="InterPro" id="IPR051784">
    <property type="entry name" value="Nod_factor_ABC_transporter"/>
</dbReference>
<feature type="transmembrane region" description="Helical" evidence="6">
    <location>
        <begin position="18"/>
        <end position="37"/>
    </location>
</feature>
<comment type="caution">
    <text evidence="8">The sequence shown here is derived from an EMBL/GenBank/DDBJ whole genome shotgun (WGS) entry which is preliminary data.</text>
</comment>
<evidence type="ECO:0000256" key="1">
    <source>
        <dbReference type="ARBA" id="ARBA00004141"/>
    </source>
</evidence>
<feature type="transmembrane region" description="Helical" evidence="6">
    <location>
        <begin position="170"/>
        <end position="196"/>
    </location>
</feature>
<evidence type="ECO:0000256" key="3">
    <source>
        <dbReference type="ARBA" id="ARBA00022989"/>
    </source>
</evidence>
<protein>
    <recommendedName>
        <fullName evidence="6">Transport permease protein</fullName>
    </recommendedName>
</protein>
<keyword evidence="4 6" id="KW-0472">Membrane</keyword>
<keyword evidence="6" id="KW-1003">Cell membrane</keyword>
<keyword evidence="6" id="KW-0813">Transport</keyword>
<dbReference type="AlphaFoldDB" id="A0A4R6S4F4"/>
<evidence type="ECO:0000256" key="6">
    <source>
        <dbReference type="RuleBase" id="RU361157"/>
    </source>
</evidence>
<dbReference type="PROSITE" id="PS51012">
    <property type="entry name" value="ABC_TM2"/>
    <property type="match status" value="1"/>
</dbReference>
<sequence length="244" mass="25740">MTGYLTLEIKRMLRTPRFVLFAIALPTLLYLLQSGLYKDESVPGTDVKYKAYLLCGLAAYGAFVSALSTGIRIAAERSGGWQAQLRLTPLSPKAYLLSKVVVSMIVALPAPIIVAMAGGFIENVHLSAGAWVQLTLGTWLASLPFAVLGVLLGLLASADSVQIYTAGVQLGFGFLSGLLIPLTGFPSWVASAVKAIPSYWLADIGHGALLGNNNTALAVLVLGAWTVALSALVVFSYRREAALA</sequence>
<dbReference type="PIRSF" id="PIRSF006648">
    <property type="entry name" value="DrrB"/>
    <property type="match status" value="1"/>
</dbReference>
<evidence type="ECO:0000256" key="4">
    <source>
        <dbReference type="ARBA" id="ARBA00023136"/>
    </source>
</evidence>
<dbReference type="InterPro" id="IPR013525">
    <property type="entry name" value="ABC2_TM"/>
</dbReference>
<dbReference type="RefSeq" id="WP_133852948.1">
    <property type="nucleotide sequence ID" value="NZ_SNXZ01000006.1"/>
</dbReference>
<proteinExistence type="inferred from homology"/>
<feature type="transmembrane region" description="Helical" evidence="6">
    <location>
        <begin position="136"/>
        <end position="158"/>
    </location>
</feature>
<keyword evidence="3 6" id="KW-1133">Transmembrane helix</keyword>
<comment type="subcellular location">
    <subcellularLocation>
        <location evidence="6">Cell membrane</location>
        <topology evidence="6">Multi-pass membrane protein</topology>
    </subcellularLocation>
    <subcellularLocation>
        <location evidence="1">Membrane</location>
        <topology evidence="1">Multi-pass membrane protein</topology>
    </subcellularLocation>
</comment>
<dbReference type="GO" id="GO:0043190">
    <property type="term" value="C:ATP-binding cassette (ABC) transporter complex"/>
    <property type="evidence" value="ECO:0007669"/>
    <property type="project" value="InterPro"/>
</dbReference>
<dbReference type="EMBL" id="SNXZ01000006">
    <property type="protein sequence ID" value="TDP93967.1"/>
    <property type="molecule type" value="Genomic_DNA"/>
</dbReference>
<feature type="transmembrane region" description="Helical" evidence="6">
    <location>
        <begin position="216"/>
        <end position="237"/>
    </location>
</feature>
<feature type="domain" description="ABC transmembrane type-2" evidence="7">
    <location>
        <begin position="17"/>
        <end position="240"/>
    </location>
</feature>
<keyword evidence="2 6" id="KW-0812">Transmembrane</keyword>
<feature type="transmembrane region" description="Helical" evidence="6">
    <location>
        <begin position="49"/>
        <end position="75"/>
    </location>
</feature>
<keyword evidence="5" id="KW-0046">Antibiotic resistance</keyword>
<accession>A0A4R6S4F4</accession>
<evidence type="ECO:0000259" key="7">
    <source>
        <dbReference type="PROSITE" id="PS51012"/>
    </source>
</evidence>
<dbReference type="Pfam" id="PF01061">
    <property type="entry name" value="ABC2_membrane"/>
    <property type="match status" value="1"/>
</dbReference>
<dbReference type="OrthoDB" id="63188at2"/>
<evidence type="ECO:0000256" key="2">
    <source>
        <dbReference type="ARBA" id="ARBA00022692"/>
    </source>
</evidence>
<evidence type="ECO:0000313" key="9">
    <source>
        <dbReference type="Proteomes" id="UP000295444"/>
    </source>
</evidence>
<comment type="similarity">
    <text evidence="6">Belongs to the ABC-2 integral membrane protein family.</text>
</comment>
<dbReference type="InterPro" id="IPR047817">
    <property type="entry name" value="ABC2_TM_bact-type"/>
</dbReference>
<dbReference type="PANTHER" id="PTHR43229:SF2">
    <property type="entry name" value="NODULATION PROTEIN J"/>
    <property type="match status" value="1"/>
</dbReference>
<feature type="transmembrane region" description="Helical" evidence="6">
    <location>
        <begin position="96"/>
        <end position="121"/>
    </location>
</feature>
<dbReference type="GO" id="GO:0140359">
    <property type="term" value="F:ABC-type transporter activity"/>
    <property type="evidence" value="ECO:0007669"/>
    <property type="project" value="InterPro"/>
</dbReference>
<evidence type="ECO:0000256" key="5">
    <source>
        <dbReference type="ARBA" id="ARBA00023251"/>
    </source>
</evidence>
<name>A0A4R6S4F4_LABRH</name>